<evidence type="ECO:0000313" key="3">
    <source>
        <dbReference type="Proteomes" id="UP001642540"/>
    </source>
</evidence>
<keyword evidence="1" id="KW-0472">Membrane</keyword>
<organism evidence="2 3">
    <name type="scientific">Orchesella dallaii</name>
    <dbReference type="NCBI Taxonomy" id="48710"/>
    <lineage>
        <taxon>Eukaryota</taxon>
        <taxon>Metazoa</taxon>
        <taxon>Ecdysozoa</taxon>
        <taxon>Arthropoda</taxon>
        <taxon>Hexapoda</taxon>
        <taxon>Collembola</taxon>
        <taxon>Entomobryomorpha</taxon>
        <taxon>Entomobryoidea</taxon>
        <taxon>Orchesellidae</taxon>
        <taxon>Orchesellinae</taxon>
        <taxon>Orchesella</taxon>
    </lineage>
</organism>
<keyword evidence="1" id="KW-1133">Transmembrane helix</keyword>
<feature type="transmembrane region" description="Helical" evidence="1">
    <location>
        <begin position="173"/>
        <end position="199"/>
    </location>
</feature>
<gene>
    <name evidence="2" type="ORF">ODALV1_LOCUS30438</name>
</gene>
<dbReference type="EMBL" id="CAXLJM020000164">
    <property type="protein sequence ID" value="CAL8145273.1"/>
    <property type="molecule type" value="Genomic_DNA"/>
</dbReference>
<evidence type="ECO:0000256" key="1">
    <source>
        <dbReference type="SAM" id="Phobius"/>
    </source>
</evidence>
<accession>A0ABP1S7N2</accession>
<name>A0ABP1S7N2_9HEXA</name>
<protein>
    <submittedName>
        <fullName evidence="2">Uncharacterized protein</fullName>
    </submittedName>
</protein>
<dbReference type="Proteomes" id="UP001642540">
    <property type="component" value="Unassembled WGS sequence"/>
</dbReference>
<feature type="transmembrane region" description="Helical" evidence="1">
    <location>
        <begin position="20"/>
        <end position="39"/>
    </location>
</feature>
<reference evidence="2 3" key="1">
    <citation type="submission" date="2024-08" db="EMBL/GenBank/DDBJ databases">
        <authorList>
            <person name="Cucini C."/>
            <person name="Frati F."/>
        </authorList>
    </citation>
    <scope>NUCLEOTIDE SEQUENCE [LARGE SCALE GENOMIC DNA]</scope>
</reference>
<keyword evidence="3" id="KW-1185">Reference proteome</keyword>
<proteinExistence type="predicted"/>
<sequence>MGMIRTSTSRWNVAKLLSNIIVLTEVASPILLGIGGGLLPCSPPSLIVPLNPKCGGETEERKNSLLFLLIKASEFLVQSGINGILWKAIIGNGLTLIIHLLVGCKSQCSTLKVIGLKLETYRELQILNRLFNESYVALIFAIIGAGSVSLTTFSYTLLKIYTSAIYFPIPVKIWILLMIVDGVIVILYVCGLAGSVFYLSQRMIQKRVSGKLCLTKNDRYKQKVAKSFSPIKISFGNSNFIEKETPLKFIEFSIYRFVDLILIK</sequence>
<keyword evidence="1" id="KW-0812">Transmembrane</keyword>
<feature type="transmembrane region" description="Helical" evidence="1">
    <location>
        <begin position="135"/>
        <end position="161"/>
    </location>
</feature>
<evidence type="ECO:0000313" key="2">
    <source>
        <dbReference type="EMBL" id="CAL8145273.1"/>
    </source>
</evidence>
<comment type="caution">
    <text evidence="2">The sequence shown here is derived from an EMBL/GenBank/DDBJ whole genome shotgun (WGS) entry which is preliminary data.</text>
</comment>
<feature type="transmembrane region" description="Helical" evidence="1">
    <location>
        <begin position="84"/>
        <end position="102"/>
    </location>
</feature>